<organism evidence="1 2">
    <name type="scientific">Thelephora ganbajun</name>
    <name type="common">Ganba fungus</name>
    <dbReference type="NCBI Taxonomy" id="370292"/>
    <lineage>
        <taxon>Eukaryota</taxon>
        <taxon>Fungi</taxon>
        <taxon>Dikarya</taxon>
        <taxon>Basidiomycota</taxon>
        <taxon>Agaricomycotina</taxon>
        <taxon>Agaricomycetes</taxon>
        <taxon>Thelephorales</taxon>
        <taxon>Thelephoraceae</taxon>
        <taxon>Thelephora</taxon>
    </lineage>
</organism>
<evidence type="ECO:0000313" key="2">
    <source>
        <dbReference type="Proteomes" id="UP000886501"/>
    </source>
</evidence>
<dbReference type="Proteomes" id="UP000886501">
    <property type="component" value="Unassembled WGS sequence"/>
</dbReference>
<reference evidence="1" key="1">
    <citation type="submission" date="2019-10" db="EMBL/GenBank/DDBJ databases">
        <authorList>
            <consortium name="DOE Joint Genome Institute"/>
            <person name="Kuo A."/>
            <person name="Miyauchi S."/>
            <person name="Kiss E."/>
            <person name="Drula E."/>
            <person name="Kohler A."/>
            <person name="Sanchez-Garcia M."/>
            <person name="Andreopoulos B."/>
            <person name="Barry K.W."/>
            <person name="Bonito G."/>
            <person name="Buee M."/>
            <person name="Carver A."/>
            <person name="Chen C."/>
            <person name="Cichocki N."/>
            <person name="Clum A."/>
            <person name="Culley D."/>
            <person name="Crous P.W."/>
            <person name="Fauchery L."/>
            <person name="Girlanda M."/>
            <person name="Hayes R."/>
            <person name="Keri Z."/>
            <person name="Labutti K."/>
            <person name="Lipzen A."/>
            <person name="Lombard V."/>
            <person name="Magnuson J."/>
            <person name="Maillard F."/>
            <person name="Morin E."/>
            <person name="Murat C."/>
            <person name="Nolan M."/>
            <person name="Ohm R."/>
            <person name="Pangilinan J."/>
            <person name="Pereira M."/>
            <person name="Perotto S."/>
            <person name="Peter M."/>
            <person name="Riley R."/>
            <person name="Sitrit Y."/>
            <person name="Stielow B."/>
            <person name="Szollosi G."/>
            <person name="Zifcakova L."/>
            <person name="Stursova M."/>
            <person name="Spatafora J.W."/>
            <person name="Tedersoo L."/>
            <person name="Vaario L.-M."/>
            <person name="Yamada A."/>
            <person name="Yan M."/>
            <person name="Wang P."/>
            <person name="Xu J."/>
            <person name="Bruns T."/>
            <person name="Baldrian P."/>
            <person name="Vilgalys R."/>
            <person name="Henrissat B."/>
            <person name="Grigoriev I.V."/>
            <person name="Hibbett D."/>
            <person name="Nagy L.G."/>
            <person name="Martin F.M."/>
        </authorList>
    </citation>
    <scope>NUCLEOTIDE SEQUENCE</scope>
    <source>
        <strain evidence="1">P2</strain>
    </source>
</reference>
<dbReference type="EMBL" id="MU118051">
    <property type="protein sequence ID" value="KAF9646708.1"/>
    <property type="molecule type" value="Genomic_DNA"/>
</dbReference>
<comment type="caution">
    <text evidence="1">The sequence shown here is derived from an EMBL/GenBank/DDBJ whole genome shotgun (WGS) entry which is preliminary data.</text>
</comment>
<proteinExistence type="predicted"/>
<reference evidence="1" key="2">
    <citation type="journal article" date="2020" name="Nat. Commun.">
        <title>Large-scale genome sequencing of mycorrhizal fungi provides insights into the early evolution of symbiotic traits.</title>
        <authorList>
            <person name="Miyauchi S."/>
            <person name="Kiss E."/>
            <person name="Kuo A."/>
            <person name="Drula E."/>
            <person name="Kohler A."/>
            <person name="Sanchez-Garcia M."/>
            <person name="Morin E."/>
            <person name="Andreopoulos B."/>
            <person name="Barry K.W."/>
            <person name="Bonito G."/>
            <person name="Buee M."/>
            <person name="Carver A."/>
            <person name="Chen C."/>
            <person name="Cichocki N."/>
            <person name="Clum A."/>
            <person name="Culley D."/>
            <person name="Crous P.W."/>
            <person name="Fauchery L."/>
            <person name="Girlanda M."/>
            <person name="Hayes R.D."/>
            <person name="Keri Z."/>
            <person name="LaButti K."/>
            <person name="Lipzen A."/>
            <person name="Lombard V."/>
            <person name="Magnuson J."/>
            <person name="Maillard F."/>
            <person name="Murat C."/>
            <person name="Nolan M."/>
            <person name="Ohm R.A."/>
            <person name="Pangilinan J."/>
            <person name="Pereira M.F."/>
            <person name="Perotto S."/>
            <person name="Peter M."/>
            <person name="Pfister S."/>
            <person name="Riley R."/>
            <person name="Sitrit Y."/>
            <person name="Stielow J.B."/>
            <person name="Szollosi G."/>
            <person name="Zifcakova L."/>
            <person name="Stursova M."/>
            <person name="Spatafora J.W."/>
            <person name="Tedersoo L."/>
            <person name="Vaario L.M."/>
            <person name="Yamada A."/>
            <person name="Yan M."/>
            <person name="Wang P."/>
            <person name="Xu J."/>
            <person name="Bruns T."/>
            <person name="Baldrian P."/>
            <person name="Vilgalys R."/>
            <person name="Dunand C."/>
            <person name="Henrissat B."/>
            <person name="Grigoriev I.V."/>
            <person name="Hibbett D."/>
            <person name="Nagy L.G."/>
            <person name="Martin F.M."/>
        </authorList>
    </citation>
    <scope>NUCLEOTIDE SEQUENCE</scope>
    <source>
        <strain evidence="1">P2</strain>
    </source>
</reference>
<keyword evidence="2" id="KW-1185">Reference proteome</keyword>
<sequence length="520" mass="58404">MARVNLFYALPIVLITASIVYRKLKQRRRSRSFPLPPGPKGLPVIGNVLDIPRGLPLWEGSLVLGRRYNTDILYLNLLGKDMMILNSTKTISDLLDKRSKIYSDKPQLPMAELLGLEWAFSGMRYGKKWKSYRRLFHDHMGPGPVKGYEDAMRKAADSLLVRLEKDPKHYREHTKFLSDSLSLEIAYGLGIESPDHPILHRADEAMNAVKCGLTPGKWAVDILPFLKYVPKWFPGATFRKFTSEGKRSLDSSITVPFGIVKQRIRAGEKAGASVASACLQNMAGIHEQGLNEEAVRSVVGIMHLAGADTTDCVLSTFFLAMTLHQRVQKKAQAEIERVVGKDRLPDFSDLNDLPYLVAMIKELLRWNAPAPLGTSHAVMEDDVYEGWFIPAGTMFLENIWGIFHDEAVYPDSHTFNPDRFLTTDGQIDPSVPDPEHRVFGSGRRICPGRHFAVKVVFIAIARVLATFDILPPVDENEKVQMPRAEFTRELVCHPRPFECIVKPRSGNSMVLIADSLGKFA</sequence>
<gene>
    <name evidence="1" type="ORF">BDM02DRAFT_3118254</name>
</gene>
<accession>A0ACB6ZAS5</accession>
<evidence type="ECO:0000313" key="1">
    <source>
        <dbReference type="EMBL" id="KAF9646708.1"/>
    </source>
</evidence>
<name>A0ACB6ZAS5_THEGA</name>
<protein>
    <submittedName>
        <fullName evidence="1">Cytochrome P450</fullName>
    </submittedName>
</protein>